<dbReference type="OrthoDB" id="1911812at2"/>
<feature type="transmembrane region" description="Helical" evidence="1">
    <location>
        <begin position="20"/>
        <end position="42"/>
    </location>
</feature>
<comment type="caution">
    <text evidence="2">The sequence shown here is derived from an EMBL/GenBank/DDBJ whole genome shotgun (WGS) entry which is preliminary data.</text>
</comment>
<dbReference type="NCBIfam" id="TIGR02532">
    <property type="entry name" value="IV_pilin_GFxxxE"/>
    <property type="match status" value="1"/>
</dbReference>
<keyword evidence="1" id="KW-0472">Membrane</keyword>
<keyword evidence="1" id="KW-0812">Transmembrane</keyword>
<name>A0A162UR41_9CLOT</name>
<dbReference type="STRING" id="1121326.CLMAG_12570"/>
<organism evidence="2 3">
    <name type="scientific">Clostridium magnum DSM 2767</name>
    <dbReference type="NCBI Taxonomy" id="1121326"/>
    <lineage>
        <taxon>Bacteria</taxon>
        <taxon>Bacillati</taxon>
        <taxon>Bacillota</taxon>
        <taxon>Clostridia</taxon>
        <taxon>Eubacteriales</taxon>
        <taxon>Clostridiaceae</taxon>
        <taxon>Clostridium</taxon>
    </lineage>
</organism>
<evidence type="ECO:0000313" key="3">
    <source>
        <dbReference type="Proteomes" id="UP000076603"/>
    </source>
</evidence>
<dbReference type="AlphaFoldDB" id="A0A162UR41"/>
<reference evidence="2 3" key="1">
    <citation type="submission" date="2016-04" db="EMBL/GenBank/DDBJ databases">
        <title>Genome sequence of Clostridium magnum DSM 2767.</title>
        <authorList>
            <person name="Poehlein A."/>
            <person name="Uhlig R."/>
            <person name="Fischer R."/>
            <person name="Bahl H."/>
            <person name="Daniel R."/>
        </authorList>
    </citation>
    <scope>NUCLEOTIDE SEQUENCE [LARGE SCALE GENOMIC DNA]</scope>
    <source>
        <strain evidence="2 3">DSM 2767</strain>
    </source>
</reference>
<dbReference type="Proteomes" id="UP000076603">
    <property type="component" value="Unassembled WGS sequence"/>
</dbReference>
<sequence length="161" mass="18910">MNFIKGNIKDNKFTKKGFTLIELLLAASIAGLIISSQVLIICKYLKIHRQEIIQSRESFYVNEAFIIIEHEVNSAKYTTVENNKIKLKSYNRSGYDYIRIDMDQDIIISYDYSHTNNILKNIKDFKVEQENQLLYIFIETKEGNIYKRCLGLERVKVKDTL</sequence>
<protein>
    <recommendedName>
        <fullName evidence="4">Prepilin-type N-terminal cleavage/methylation domain-containing protein</fullName>
    </recommendedName>
</protein>
<evidence type="ECO:0000256" key="1">
    <source>
        <dbReference type="SAM" id="Phobius"/>
    </source>
</evidence>
<evidence type="ECO:0000313" key="2">
    <source>
        <dbReference type="EMBL" id="KZL94204.1"/>
    </source>
</evidence>
<dbReference type="InterPro" id="IPR016977">
    <property type="entry name" value="ComGF"/>
</dbReference>
<keyword evidence="3" id="KW-1185">Reference proteome</keyword>
<evidence type="ECO:0008006" key="4">
    <source>
        <dbReference type="Google" id="ProtNLM"/>
    </source>
</evidence>
<dbReference type="RefSeq" id="WP_066619378.1">
    <property type="nucleotide sequence ID" value="NZ_FQXL01000009.1"/>
</dbReference>
<dbReference type="Pfam" id="PF07963">
    <property type="entry name" value="N_methyl"/>
    <property type="match status" value="1"/>
</dbReference>
<dbReference type="EMBL" id="LWAE01000001">
    <property type="protein sequence ID" value="KZL94204.1"/>
    <property type="molecule type" value="Genomic_DNA"/>
</dbReference>
<dbReference type="InterPro" id="IPR012902">
    <property type="entry name" value="N_methyl_site"/>
</dbReference>
<dbReference type="Pfam" id="PF15980">
    <property type="entry name" value="ComGF"/>
    <property type="match status" value="1"/>
</dbReference>
<accession>A0A162UR41</accession>
<dbReference type="PATRIC" id="fig|1121326.3.peg.1225"/>
<gene>
    <name evidence="2" type="ORF">CLMAG_12570</name>
</gene>
<keyword evidence="1" id="KW-1133">Transmembrane helix</keyword>
<proteinExistence type="predicted"/>